<feature type="non-terminal residue" evidence="2">
    <location>
        <position position="356"/>
    </location>
</feature>
<dbReference type="RefSeq" id="XP_029283756.1">
    <property type="nucleotide sequence ID" value="XM_029427896.1"/>
</dbReference>
<organism evidence="1 2">
    <name type="scientific">Cottoperca gobio</name>
    <name type="common">Frogmouth</name>
    <name type="synonym">Aphritis gobio</name>
    <dbReference type="NCBI Taxonomy" id="56716"/>
    <lineage>
        <taxon>Eukaryota</taxon>
        <taxon>Metazoa</taxon>
        <taxon>Chordata</taxon>
        <taxon>Craniata</taxon>
        <taxon>Vertebrata</taxon>
        <taxon>Euteleostomi</taxon>
        <taxon>Actinopterygii</taxon>
        <taxon>Neopterygii</taxon>
        <taxon>Teleostei</taxon>
        <taxon>Neoteleostei</taxon>
        <taxon>Acanthomorphata</taxon>
        <taxon>Eupercaria</taxon>
        <taxon>Perciformes</taxon>
        <taxon>Notothenioidei</taxon>
        <taxon>Bovichtidae</taxon>
        <taxon>Cottoperca</taxon>
    </lineage>
</organism>
<accession>A0A6J2PER0</accession>
<dbReference type="AlphaFoldDB" id="A0A6J2PER0"/>
<proteinExistence type="predicted"/>
<reference evidence="2" key="1">
    <citation type="submission" date="2025-08" db="UniProtKB">
        <authorList>
            <consortium name="RefSeq"/>
        </authorList>
    </citation>
    <scope>IDENTIFICATION</scope>
</reference>
<dbReference type="KEGG" id="cgob:115005924"/>
<dbReference type="Proteomes" id="UP000504630">
    <property type="component" value="Unplaced"/>
</dbReference>
<evidence type="ECO:0000313" key="1">
    <source>
        <dbReference type="Proteomes" id="UP000504630"/>
    </source>
</evidence>
<protein>
    <submittedName>
        <fullName evidence="2">Uncharacterized protein LOC115005924</fullName>
    </submittedName>
</protein>
<keyword evidence="1" id="KW-1185">Reference proteome</keyword>
<dbReference type="GeneID" id="115005924"/>
<evidence type="ECO:0000313" key="2">
    <source>
        <dbReference type="RefSeq" id="XP_029283756.1"/>
    </source>
</evidence>
<sequence length="356" mass="40602">MIENARSKVSRVKAFLMFMGNKHPRLSDWLFVNNARKLKMWCDAMLKTMKVTTLEFYIKNNIQFLKFMQETPPRSSRLTKENMVGVARDMKMAQKSLKRLVVVHQMAVKRTKYSELPGGDAITSFLDGAKLKIPQLLDELEEEYTNNLRFRLYGFMCGYWSCVFGHRPGVYSNMTDTEYTQALASGGEQGYLIHVKEHKTNKSFGEAQLVLTGVEFGWLQRWMAIKNKVPKKEKNTFVMFTKGTGPCKNLNNCLRMAWAELRIGGNISFTLIRTALAHYAKKTTDVTARKRVADFMCHDVTTADRFYARCPDVTEAMAIRCLIRDSLRTEERAGPSTAVVASFTPLGGRTCVEESS</sequence>
<dbReference type="InParanoid" id="A0A6J2PER0"/>
<dbReference type="OrthoDB" id="8964969at2759"/>
<gene>
    <name evidence="2" type="primary">LOC115005924</name>
</gene>
<name>A0A6J2PER0_COTGO</name>